<name>A0A9P6IJC6_9FUNG</name>
<evidence type="ECO:0000313" key="3">
    <source>
        <dbReference type="Proteomes" id="UP000749646"/>
    </source>
</evidence>
<gene>
    <name evidence="2" type="ORF">BGZ65_006561</name>
</gene>
<dbReference type="AlphaFoldDB" id="A0A9P6IJC6"/>
<protein>
    <submittedName>
        <fullName evidence="2">Uncharacterized protein</fullName>
    </submittedName>
</protein>
<organism evidence="2 3">
    <name type="scientific">Modicella reniformis</name>
    <dbReference type="NCBI Taxonomy" id="1440133"/>
    <lineage>
        <taxon>Eukaryota</taxon>
        <taxon>Fungi</taxon>
        <taxon>Fungi incertae sedis</taxon>
        <taxon>Mucoromycota</taxon>
        <taxon>Mortierellomycotina</taxon>
        <taxon>Mortierellomycetes</taxon>
        <taxon>Mortierellales</taxon>
        <taxon>Mortierellaceae</taxon>
        <taxon>Modicella</taxon>
    </lineage>
</organism>
<reference evidence="2" key="1">
    <citation type="journal article" date="2020" name="Fungal Divers.">
        <title>Resolving the Mortierellaceae phylogeny through synthesis of multi-gene phylogenetics and phylogenomics.</title>
        <authorList>
            <person name="Vandepol N."/>
            <person name="Liber J."/>
            <person name="Desiro A."/>
            <person name="Na H."/>
            <person name="Kennedy M."/>
            <person name="Barry K."/>
            <person name="Grigoriev I.V."/>
            <person name="Miller A.N."/>
            <person name="O'Donnell K."/>
            <person name="Stajich J.E."/>
            <person name="Bonito G."/>
        </authorList>
    </citation>
    <scope>NUCLEOTIDE SEQUENCE</scope>
    <source>
        <strain evidence="2">MES-2147</strain>
    </source>
</reference>
<dbReference type="Proteomes" id="UP000749646">
    <property type="component" value="Unassembled WGS sequence"/>
</dbReference>
<sequence length="347" mass="38849">MSALYWQEGNIRVSRTILVEIHRRDTKIRRLLGQKHPRDDSSDSEDASAKPPVAQVTIATLKGDGALSQDGSPSVSARRVNPSGYTSPSGLRNLVKSTSSRPSTDTNDPDYHTDQDLHESTTRLYTCNYLEGNGRHDSNVESAWIFNDTEIGQDLMDFRDRVIQENGGLTEAHEKLAVNFIFLVESDHQTRGLNAEVEDKSWTAFCEATKDQVDPLPKAIVDEAHQWAHILARESPESFRAHLKASPPIDPSFRSILNLMVSSGQLWNSESSNEDTHLKARLRPFLDNYLSGVAFTTSCWTEIQEDSRSSDSDLLVPDFSTVTVANKRDLSLVQPKYLLQVILKLLV</sequence>
<dbReference type="OrthoDB" id="2443381at2759"/>
<evidence type="ECO:0000313" key="2">
    <source>
        <dbReference type="EMBL" id="KAF9927866.1"/>
    </source>
</evidence>
<comment type="caution">
    <text evidence="2">The sequence shown here is derived from an EMBL/GenBank/DDBJ whole genome shotgun (WGS) entry which is preliminary data.</text>
</comment>
<evidence type="ECO:0000256" key="1">
    <source>
        <dbReference type="SAM" id="MobiDB-lite"/>
    </source>
</evidence>
<accession>A0A9P6IJC6</accession>
<dbReference type="EMBL" id="JAAAHW010010293">
    <property type="protein sequence ID" value="KAF9927866.1"/>
    <property type="molecule type" value="Genomic_DNA"/>
</dbReference>
<feature type="compositionally biased region" description="Polar residues" evidence="1">
    <location>
        <begin position="83"/>
        <end position="106"/>
    </location>
</feature>
<feature type="region of interest" description="Disordered" evidence="1">
    <location>
        <begin position="30"/>
        <end position="118"/>
    </location>
</feature>
<proteinExistence type="predicted"/>
<keyword evidence="3" id="KW-1185">Reference proteome</keyword>
<feature type="compositionally biased region" description="Basic and acidic residues" evidence="1">
    <location>
        <begin position="109"/>
        <end position="118"/>
    </location>
</feature>